<dbReference type="InterPro" id="IPR006225">
    <property type="entry name" value="PsdUridine_synth_RluC/D"/>
</dbReference>
<dbReference type="NCBIfam" id="TIGR00005">
    <property type="entry name" value="rluA_subfam"/>
    <property type="match status" value="1"/>
</dbReference>
<protein>
    <recommendedName>
        <fullName evidence="3">Pseudouridine synthase</fullName>
        <ecNumber evidence="3">5.4.99.-</ecNumber>
    </recommendedName>
</protein>
<reference evidence="6" key="1">
    <citation type="journal article" date="2020" name="Microorganisms">
        <title>Complete Genome of a Member of a New Bacterial Lineage in the Microgenomates Group Reveals an Unusual Nucleotide Composition Disparity Between Two Strands of DNA and Limited Metabolic Potential.</title>
        <authorList>
            <person name="Kadnikov V.V."/>
            <person name="Mardanov A.V."/>
            <person name="Beletsky A.V."/>
            <person name="Karnachuk O.V."/>
            <person name="Ravin N.V."/>
        </authorList>
    </citation>
    <scope>NUCLEOTIDE SEQUENCE [LARGE SCALE GENOMIC DNA]</scope>
</reference>
<keyword evidence="3 5" id="KW-0413">Isomerase</keyword>
<comment type="similarity">
    <text evidence="1 3">Belongs to the pseudouridine synthase RluA family.</text>
</comment>
<gene>
    <name evidence="5" type="ORF">MICH65_0704</name>
</gene>
<evidence type="ECO:0000259" key="4">
    <source>
        <dbReference type="Pfam" id="PF00849"/>
    </source>
</evidence>
<organism evidence="5 6">
    <name type="scientific">Candidatus Chazhemtobacterium aquaticus</name>
    <dbReference type="NCBI Taxonomy" id="2715735"/>
    <lineage>
        <taxon>Bacteria</taxon>
        <taxon>Candidatus Chazhemtobacteraceae</taxon>
        <taxon>Candidatus Chazhemtobacterium</taxon>
    </lineage>
</organism>
<evidence type="ECO:0000313" key="5">
    <source>
        <dbReference type="EMBL" id="QHO63685.1"/>
    </source>
</evidence>
<feature type="domain" description="Pseudouridine synthase RsuA/RluA-like" evidence="4">
    <location>
        <begin position="16"/>
        <end position="175"/>
    </location>
</feature>
<dbReference type="Pfam" id="PF00849">
    <property type="entry name" value="PseudoU_synth_2"/>
    <property type="match status" value="1"/>
</dbReference>
<evidence type="ECO:0000313" key="6">
    <source>
        <dbReference type="Proteomes" id="UP000463983"/>
    </source>
</evidence>
<dbReference type="InterPro" id="IPR020103">
    <property type="entry name" value="PsdUridine_synth_cat_dom_sf"/>
</dbReference>
<evidence type="ECO:0000256" key="3">
    <source>
        <dbReference type="RuleBase" id="RU362028"/>
    </source>
</evidence>
<dbReference type="InterPro" id="IPR006145">
    <property type="entry name" value="PsdUridine_synth_RsuA/RluA"/>
</dbReference>
<dbReference type="CDD" id="cd02869">
    <property type="entry name" value="PseudoU_synth_RluA_like"/>
    <property type="match status" value="1"/>
</dbReference>
<dbReference type="PANTHER" id="PTHR21600:SF87">
    <property type="entry name" value="RNA PSEUDOURIDYLATE SYNTHASE DOMAIN-CONTAINING PROTEIN 1"/>
    <property type="match status" value="1"/>
</dbReference>
<dbReference type="RefSeq" id="WP_161932054.1">
    <property type="nucleotide sequence ID" value="NZ_CP047901.1"/>
</dbReference>
<feature type="active site" evidence="2">
    <location>
        <position position="67"/>
    </location>
</feature>
<sequence>MKIKKLEIPVLYEDNDLLVINKPAGIVVNRSETAGTTVQDWAVDKLGIGEATGELMRARGGLAHRLDKETSGCLLIAKNEESLKELMRQFKARETKKSYVALVHGWLEPNEGVIRLPIARDALCREKRKVNYEGKQAETRWQVIKLLTKEGGRYSLVRLWPKTGRTHQIRVHMKHLKHPLFADLMYLGKKAKVDREILSRHFLHAEIIEFNHPRSGERMVIKAELPADLEKVLVDFDMV</sequence>
<comment type="function">
    <text evidence="3">Responsible for synthesis of pseudouridine from uracil.</text>
</comment>
<dbReference type="InterPro" id="IPR050188">
    <property type="entry name" value="RluA_PseudoU_synthase"/>
</dbReference>
<dbReference type="GO" id="GO:0000455">
    <property type="term" value="P:enzyme-directed rRNA pseudouridine synthesis"/>
    <property type="evidence" value="ECO:0007669"/>
    <property type="project" value="TreeGrafter"/>
</dbReference>
<evidence type="ECO:0000256" key="1">
    <source>
        <dbReference type="ARBA" id="ARBA00010876"/>
    </source>
</evidence>
<dbReference type="PROSITE" id="PS01129">
    <property type="entry name" value="PSI_RLU"/>
    <property type="match status" value="1"/>
</dbReference>
<dbReference type="SUPFAM" id="SSF55120">
    <property type="entry name" value="Pseudouridine synthase"/>
    <property type="match status" value="1"/>
</dbReference>
<dbReference type="EC" id="5.4.99.-" evidence="3"/>
<name>A0A857N606_9BACT</name>
<dbReference type="GO" id="GO:0003723">
    <property type="term" value="F:RNA binding"/>
    <property type="evidence" value="ECO:0007669"/>
    <property type="project" value="InterPro"/>
</dbReference>
<dbReference type="KEGG" id="caqa:MICH65_0704"/>
<dbReference type="EMBL" id="CP047901">
    <property type="protein sequence ID" value="QHO63685.1"/>
    <property type="molecule type" value="Genomic_DNA"/>
</dbReference>
<dbReference type="GO" id="GO:0009982">
    <property type="term" value="F:pseudouridine synthase activity"/>
    <property type="evidence" value="ECO:0007669"/>
    <property type="project" value="InterPro"/>
</dbReference>
<dbReference type="Proteomes" id="UP000463983">
    <property type="component" value="Chromosome"/>
</dbReference>
<keyword evidence="6" id="KW-1185">Reference proteome</keyword>
<dbReference type="PANTHER" id="PTHR21600">
    <property type="entry name" value="MITOCHONDRIAL RNA PSEUDOURIDINE SYNTHASE"/>
    <property type="match status" value="1"/>
</dbReference>
<comment type="catalytic activity">
    <reaction evidence="3">
        <text>a uridine in RNA = a pseudouridine in RNA</text>
        <dbReference type="Rhea" id="RHEA:48348"/>
        <dbReference type="Rhea" id="RHEA-COMP:12068"/>
        <dbReference type="Rhea" id="RHEA-COMP:12069"/>
        <dbReference type="ChEBI" id="CHEBI:65314"/>
        <dbReference type="ChEBI" id="CHEBI:65315"/>
    </reaction>
</comment>
<dbReference type="Gene3D" id="3.30.2350.10">
    <property type="entry name" value="Pseudouridine synthase"/>
    <property type="match status" value="1"/>
</dbReference>
<proteinExistence type="inferred from homology"/>
<accession>A0A857N606</accession>
<dbReference type="GO" id="GO:0140098">
    <property type="term" value="F:catalytic activity, acting on RNA"/>
    <property type="evidence" value="ECO:0007669"/>
    <property type="project" value="UniProtKB-ARBA"/>
</dbReference>
<dbReference type="AlphaFoldDB" id="A0A857N606"/>
<evidence type="ECO:0000256" key="2">
    <source>
        <dbReference type="PIRSR" id="PIRSR606225-1"/>
    </source>
</evidence>
<dbReference type="InterPro" id="IPR006224">
    <property type="entry name" value="PsdUridine_synth_RluA-like_CS"/>
</dbReference>